<feature type="region of interest" description="Disordered" evidence="7">
    <location>
        <begin position="237"/>
        <end position="267"/>
    </location>
</feature>
<evidence type="ECO:0000256" key="2">
    <source>
        <dbReference type="ARBA" id="ARBA00022821"/>
    </source>
</evidence>
<keyword evidence="3" id="KW-0805">Transcription regulation</keyword>
<dbReference type="PANTHER" id="PTHR31190">
    <property type="entry name" value="DNA-BINDING DOMAIN"/>
    <property type="match status" value="1"/>
</dbReference>
<dbReference type="InterPro" id="IPR016177">
    <property type="entry name" value="DNA-bd_dom_sf"/>
</dbReference>
<dbReference type="GO" id="GO:0006952">
    <property type="term" value="P:defense response"/>
    <property type="evidence" value="ECO:0007669"/>
    <property type="project" value="UniProtKB-KW"/>
</dbReference>
<dbReference type="PROSITE" id="PS51032">
    <property type="entry name" value="AP2_ERF"/>
    <property type="match status" value="1"/>
</dbReference>
<dbReference type="AlphaFoldDB" id="A0AAD8LGN1"/>
<dbReference type="GO" id="GO:0003677">
    <property type="term" value="F:DNA binding"/>
    <property type="evidence" value="ECO:0007669"/>
    <property type="project" value="UniProtKB-KW"/>
</dbReference>
<dbReference type="InterPro" id="IPR036955">
    <property type="entry name" value="AP2/ERF_dom_sf"/>
</dbReference>
<dbReference type="PRINTS" id="PR00367">
    <property type="entry name" value="ETHRSPELEMNT"/>
</dbReference>
<dbReference type="FunFam" id="3.30.730.10:FF:000001">
    <property type="entry name" value="Ethylene-responsive transcription factor 2"/>
    <property type="match status" value="1"/>
</dbReference>
<evidence type="ECO:0000313" key="9">
    <source>
        <dbReference type="EMBL" id="KAK1438117.1"/>
    </source>
</evidence>
<feature type="region of interest" description="Disordered" evidence="7">
    <location>
        <begin position="90"/>
        <end position="109"/>
    </location>
</feature>
<keyword evidence="4" id="KW-0238">DNA-binding</keyword>
<evidence type="ECO:0000313" key="10">
    <source>
        <dbReference type="Proteomes" id="UP001229421"/>
    </source>
</evidence>
<dbReference type="EMBL" id="JAUHHV010000001">
    <property type="protein sequence ID" value="KAK1438117.1"/>
    <property type="molecule type" value="Genomic_DNA"/>
</dbReference>
<dbReference type="PANTHER" id="PTHR31190:SF218">
    <property type="entry name" value="GENOME ASSEMBLY, CHROMOSOME: A02"/>
    <property type="match status" value="1"/>
</dbReference>
<dbReference type="GO" id="GO:0003700">
    <property type="term" value="F:DNA-binding transcription factor activity"/>
    <property type="evidence" value="ECO:0007669"/>
    <property type="project" value="InterPro"/>
</dbReference>
<organism evidence="9 10">
    <name type="scientific">Tagetes erecta</name>
    <name type="common">African marigold</name>
    <dbReference type="NCBI Taxonomy" id="13708"/>
    <lineage>
        <taxon>Eukaryota</taxon>
        <taxon>Viridiplantae</taxon>
        <taxon>Streptophyta</taxon>
        <taxon>Embryophyta</taxon>
        <taxon>Tracheophyta</taxon>
        <taxon>Spermatophyta</taxon>
        <taxon>Magnoliopsida</taxon>
        <taxon>eudicotyledons</taxon>
        <taxon>Gunneridae</taxon>
        <taxon>Pentapetalae</taxon>
        <taxon>asterids</taxon>
        <taxon>campanulids</taxon>
        <taxon>Asterales</taxon>
        <taxon>Asteraceae</taxon>
        <taxon>Asteroideae</taxon>
        <taxon>Heliantheae alliance</taxon>
        <taxon>Tageteae</taxon>
        <taxon>Tagetes</taxon>
    </lineage>
</organism>
<comment type="subcellular location">
    <subcellularLocation>
        <location evidence="1">Nucleus</location>
    </subcellularLocation>
</comment>
<accession>A0AAD8LGN1</accession>
<keyword evidence="5" id="KW-0804">Transcription</keyword>
<dbReference type="InterPro" id="IPR001471">
    <property type="entry name" value="AP2/ERF_dom"/>
</dbReference>
<name>A0AAD8LGN1_TARER</name>
<dbReference type="Pfam" id="PF00847">
    <property type="entry name" value="AP2"/>
    <property type="match status" value="1"/>
</dbReference>
<dbReference type="Proteomes" id="UP001229421">
    <property type="component" value="Unassembled WGS sequence"/>
</dbReference>
<evidence type="ECO:0000256" key="4">
    <source>
        <dbReference type="ARBA" id="ARBA00023125"/>
    </source>
</evidence>
<evidence type="ECO:0000256" key="5">
    <source>
        <dbReference type="ARBA" id="ARBA00023163"/>
    </source>
</evidence>
<keyword evidence="6" id="KW-0539">Nucleus</keyword>
<dbReference type="Gene3D" id="3.30.730.10">
    <property type="entry name" value="AP2/ERF domain"/>
    <property type="match status" value="1"/>
</dbReference>
<sequence length="298" mass="33891">MDNNERFVWKQQKQIAPIEHDEAKEEYEDYKSQNKDEYLQPDLHHHQYHQIVGATLPTDNVYGGFASRYTTTLPPPSLMIAPQLQIQQTITPSDHRQQEPTEKRRYRGVRQRPWGKWAAEIRDPKKGARVWLGTFETAEGAAIAYDQAALKFKGSKAKLNFPERVQGHPDLHHTTATTTTIQVPPSATSSQPPSHQAIASIYPDLLRYAQLLTSNEAQMNYVTSALYPQNINSTSSTHQQLDHYANSHQSSSPNVESSSTMLYQPNYTNDPVLSSDLGTDQSINWEEWNDVFDPNKNS</sequence>
<evidence type="ECO:0000256" key="7">
    <source>
        <dbReference type="SAM" id="MobiDB-lite"/>
    </source>
</evidence>
<evidence type="ECO:0000256" key="1">
    <source>
        <dbReference type="ARBA" id="ARBA00004123"/>
    </source>
</evidence>
<dbReference type="CDD" id="cd00018">
    <property type="entry name" value="AP2"/>
    <property type="match status" value="1"/>
</dbReference>
<evidence type="ECO:0000256" key="6">
    <source>
        <dbReference type="ARBA" id="ARBA00023242"/>
    </source>
</evidence>
<dbReference type="SMART" id="SM00380">
    <property type="entry name" value="AP2"/>
    <property type="match status" value="1"/>
</dbReference>
<keyword evidence="2" id="KW-0611">Plant defense</keyword>
<dbReference type="GO" id="GO:0005634">
    <property type="term" value="C:nucleus"/>
    <property type="evidence" value="ECO:0007669"/>
    <property type="project" value="UniProtKB-SubCell"/>
</dbReference>
<dbReference type="InterPro" id="IPR044808">
    <property type="entry name" value="ERF_plant"/>
</dbReference>
<evidence type="ECO:0000259" key="8">
    <source>
        <dbReference type="PROSITE" id="PS51032"/>
    </source>
</evidence>
<proteinExistence type="predicted"/>
<dbReference type="GO" id="GO:0009873">
    <property type="term" value="P:ethylene-activated signaling pathway"/>
    <property type="evidence" value="ECO:0007669"/>
    <property type="project" value="InterPro"/>
</dbReference>
<comment type="caution">
    <text evidence="9">The sequence shown here is derived from an EMBL/GenBank/DDBJ whole genome shotgun (WGS) entry which is preliminary data.</text>
</comment>
<feature type="compositionally biased region" description="Basic and acidic residues" evidence="7">
    <location>
        <begin position="93"/>
        <end position="103"/>
    </location>
</feature>
<feature type="domain" description="AP2/ERF" evidence="8">
    <location>
        <begin position="105"/>
        <end position="162"/>
    </location>
</feature>
<reference evidence="9" key="1">
    <citation type="journal article" date="2023" name="bioRxiv">
        <title>Improved chromosome-level genome assembly for marigold (Tagetes erecta).</title>
        <authorList>
            <person name="Jiang F."/>
            <person name="Yuan L."/>
            <person name="Wang S."/>
            <person name="Wang H."/>
            <person name="Xu D."/>
            <person name="Wang A."/>
            <person name="Fan W."/>
        </authorList>
    </citation>
    <scope>NUCLEOTIDE SEQUENCE</scope>
    <source>
        <strain evidence="9">WSJ</strain>
        <tissue evidence="9">Leaf</tissue>
    </source>
</reference>
<keyword evidence="10" id="KW-1185">Reference proteome</keyword>
<feature type="compositionally biased region" description="Polar residues" evidence="7">
    <location>
        <begin position="246"/>
        <end position="267"/>
    </location>
</feature>
<dbReference type="SUPFAM" id="SSF54171">
    <property type="entry name" value="DNA-binding domain"/>
    <property type="match status" value="1"/>
</dbReference>
<evidence type="ECO:0000256" key="3">
    <source>
        <dbReference type="ARBA" id="ARBA00023015"/>
    </source>
</evidence>
<gene>
    <name evidence="9" type="ORF">QVD17_03920</name>
</gene>
<protein>
    <recommendedName>
        <fullName evidence="8">AP2/ERF domain-containing protein</fullName>
    </recommendedName>
</protein>